<gene>
    <name evidence="1" type="ORF">AVEN_172488_1</name>
</gene>
<dbReference type="EMBL" id="BGPR01000415">
    <property type="protein sequence ID" value="GBM19017.1"/>
    <property type="molecule type" value="Genomic_DNA"/>
</dbReference>
<reference evidence="1 2" key="1">
    <citation type="journal article" date="2019" name="Sci. Rep.">
        <title>Orb-weaving spider Araneus ventricosus genome elucidates the spidroin gene catalogue.</title>
        <authorList>
            <person name="Kono N."/>
            <person name="Nakamura H."/>
            <person name="Ohtoshi R."/>
            <person name="Moran D.A.P."/>
            <person name="Shinohara A."/>
            <person name="Yoshida Y."/>
            <person name="Fujiwara M."/>
            <person name="Mori M."/>
            <person name="Tomita M."/>
            <person name="Arakawa K."/>
        </authorList>
    </citation>
    <scope>NUCLEOTIDE SEQUENCE [LARGE SCALE GENOMIC DNA]</scope>
</reference>
<organism evidence="1 2">
    <name type="scientific">Araneus ventricosus</name>
    <name type="common">Orbweaver spider</name>
    <name type="synonym">Epeira ventricosa</name>
    <dbReference type="NCBI Taxonomy" id="182803"/>
    <lineage>
        <taxon>Eukaryota</taxon>
        <taxon>Metazoa</taxon>
        <taxon>Ecdysozoa</taxon>
        <taxon>Arthropoda</taxon>
        <taxon>Chelicerata</taxon>
        <taxon>Arachnida</taxon>
        <taxon>Araneae</taxon>
        <taxon>Araneomorphae</taxon>
        <taxon>Entelegynae</taxon>
        <taxon>Araneoidea</taxon>
        <taxon>Araneidae</taxon>
        <taxon>Araneus</taxon>
    </lineage>
</organism>
<evidence type="ECO:0000313" key="2">
    <source>
        <dbReference type="Proteomes" id="UP000499080"/>
    </source>
</evidence>
<protein>
    <submittedName>
        <fullName evidence="1">Uncharacterized protein</fullName>
    </submittedName>
</protein>
<evidence type="ECO:0000313" key="1">
    <source>
        <dbReference type="EMBL" id="GBM19017.1"/>
    </source>
</evidence>
<keyword evidence="2" id="KW-1185">Reference proteome</keyword>
<accession>A0A4Y2DRX0</accession>
<dbReference type="Proteomes" id="UP000499080">
    <property type="component" value="Unassembled WGS sequence"/>
</dbReference>
<dbReference type="AlphaFoldDB" id="A0A4Y2DRX0"/>
<proteinExistence type="predicted"/>
<sequence>MTRTTPHLLQTSAPHQREDVWPPAYDLARSRPNTRRRIFGGLGFRTWNLYLTTRPPQSQENIKSTENSFGPYKRLHRHIVVSGFEQKIKGITVYINFKGKSAKNIIIDLDFKGKSAKNIIIDLD</sequence>
<comment type="caution">
    <text evidence="1">The sequence shown here is derived from an EMBL/GenBank/DDBJ whole genome shotgun (WGS) entry which is preliminary data.</text>
</comment>
<name>A0A4Y2DRX0_ARAVE</name>